<evidence type="ECO:0000313" key="2">
    <source>
        <dbReference type="EMBL" id="KAF2108651.1"/>
    </source>
</evidence>
<protein>
    <submittedName>
        <fullName evidence="2">Uncharacterized protein</fullName>
    </submittedName>
</protein>
<evidence type="ECO:0000256" key="1">
    <source>
        <dbReference type="SAM" id="MobiDB-lite"/>
    </source>
</evidence>
<proteinExistence type="predicted"/>
<accession>A0A6A5YR74</accession>
<feature type="region of interest" description="Disordered" evidence="1">
    <location>
        <begin position="1"/>
        <end position="29"/>
    </location>
</feature>
<name>A0A6A5YR74_9PLEO</name>
<evidence type="ECO:0000313" key="3">
    <source>
        <dbReference type="Proteomes" id="UP000799770"/>
    </source>
</evidence>
<dbReference type="EMBL" id="ML977346">
    <property type="protein sequence ID" value="KAF2108651.1"/>
    <property type="molecule type" value="Genomic_DNA"/>
</dbReference>
<gene>
    <name evidence="2" type="ORF">BDV96DRAFT_587001</name>
</gene>
<reference evidence="2" key="1">
    <citation type="journal article" date="2020" name="Stud. Mycol.">
        <title>101 Dothideomycetes genomes: a test case for predicting lifestyles and emergence of pathogens.</title>
        <authorList>
            <person name="Haridas S."/>
            <person name="Albert R."/>
            <person name="Binder M."/>
            <person name="Bloem J."/>
            <person name="Labutti K."/>
            <person name="Salamov A."/>
            <person name="Andreopoulos B."/>
            <person name="Baker S."/>
            <person name="Barry K."/>
            <person name="Bills G."/>
            <person name="Bluhm B."/>
            <person name="Cannon C."/>
            <person name="Castanera R."/>
            <person name="Culley D."/>
            <person name="Daum C."/>
            <person name="Ezra D."/>
            <person name="Gonzalez J."/>
            <person name="Henrissat B."/>
            <person name="Kuo A."/>
            <person name="Liang C."/>
            <person name="Lipzen A."/>
            <person name="Lutzoni F."/>
            <person name="Magnuson J."/>
            <person name="Mondo S."/>
            <person name="Nolan M."/>
            <person name="Ohm R."/>
            <person name="Pangilinan J."/>
            <person name="Park H.-J."/>
            <person name="Ramirez L."/>
            <person name="Alfaro M."/>
            <person name="Sun H."/>
            <person name="Tritt A."/>
            <person name="Yoshinaga Y."/>
            <person name="Zwiers L.-H."/>
            <person name="Turgeon B."/>
            <person name="Goodwin S."/>
            <person name="Spatafora J."/>
            <person name="Crous P."/>
            <person name="Grigoriev I."/>
        </authorList>
    </citation>
    <scope>NUCLEOTIDE SEQUENCE</scope>
    <source>
        <strain evidence="2">CBS 627.86</strain>
    </source>
</reference>
<sequence>MDRLGVGDYRTEREKEIRRQDQVKMEKQKDEQKKALCNFLGIMFPPNTKDPLSSMPEDGRAQQEEAYLELQKSLMEGNDRGSVEITAALYGKPWDDNAEGELGARLETRLWEWARCICNIMAKHEIYKDTLRQELGLEKEEDIPHVVRQALILSISAFT</sequence>
<dbReference type="AlphaFoldDB" id="A0A6A5YR74"/>
<dbReference type="Proteomes" id="UP000799770">
    <property type="component" value="Unassembled WGS sequence"/>
</dbReference>
<keyword evidence="3" id="KW-1185">Reference proteome</keyword>
<organism evidence="2 3">
    <name type="scientific">Lophiotrema nucula</name>
    <dbReference type="NCBI Taxonomy" id="690887"/>
    <lineage>
        <taxon>Eukaryota</taxon>
        <taxon>Fungi</taxon>
        <taxon>Dikarya</taxon>
        <taxon>Ascomycota</taxon>
        <taxon>Pezizomycotina</taxon>
        <taxon>Dothideomycetes</taxon>
        <taxon>Pleosporomycetidae</taxon>
        <taxon>Pleosporales</taxon>
        <taxon>Lophiotremataceae</taxon>
        <taxon>Lophiotrema</taxon>
    </lineage>
</organism>